<evidence type="ECO:0000313" key="2">
    <source>
        <dbReference type="EMBL" id="RNA17482.1"/>
    </source>
</evidence>
<dbReference type="AlphaFoldDB" id="A0A3M7R1K5"/>
<feature type="compositionally biased region" description="Basic and acidic residues" evidence="1">
    <location>
        <begin position="71"/>
        <end position="86"/>
    </location>
</feature>
<comment type="caution">
    <text evidence="2">The sequence shown here is derived from an EMBL/GenBank/DDBJ whole genome shotgun (WGS) entry which is preliminary data.</text>
</comment>
<feature type="region of interest" description="Disordered" evidence="1">
    <location>
        <begin position="62"/>
        <end position="86"/>
    </location>
</feature>
<accession>A0A3M7R1K5</accession>
<proteinExistence type="predicted"/>
<name>A0A3M7R1K5_BRAPC</name>
<protein>
    <submittedName>
        <fullName evidence="2">Uncharacterized protein</fullName>
    </submittedName>
</protein>
<gene>
    <name evidence="2" type="ORF">BpHYR1_024372</name>
</gene>
<sequence length="86" mass="9787">MVGKCSYQKAGSEKLDSLESFGSDSDRAGTLCSHTYVSMCTTQYTIHNTHTHPLFNSPIVLDGKLQQHQQEQAKKRERERERESTI</sequence>
<organism evidence="2 3">
    <name type="scientific">Brachionus plicatilis</name>
    <name type="common">Marine rotifer</name>
    <name type="synonym">Brachionus muelleri</name>
    <dbReference type="NCBI Taxonomy" id="10195"/>
    <lineage>
        <taxon>Eukaryota</taxon>
        <taxon>Metazoa</taxon>
        <taxon>Spiralia</taxon>
        <taxon>Gnathifera</taxon>
        <taxon>Rotifera</taxon>
        <taxon>Eurotatoria</taxon>
        <taxon>Monogononta</taxon>
        <taxon>Pseudotrocha</taxon>
        <taxon>Ploima</taxon>
        <taxon>Brachionidae</taxon>
        <taxon>Brachionus</taxon>
    </lineage>
</organism>
<evidence type="ECO:0000256" key="1">
    <source>
        <dbReference type="SAM" id="MobiDB-lite"/>
    </source>
</evidence>
<keyword evidence="3" id="KW-1185">Reference proteome</keyword>
<dbReference type="Proteomes" id="UP000276133">
    <property type="component" value="Unassembled WGS sequence"/>
</dbReference>
<dbReference type="EMBL" id="REGN01004445">
    <property type="protein sequence ID" value="RNA17482.1"/>
    <property type="molecule type" value="Genomic_DNA"/>
</dbReference>
<reference evidence="2 3" key="1">
    <citation type="journal article" date="2018" name="Sci. Rep.">
        <title>Genomic signatures of local adaptation to the degree of environmental predictability in rotifers.</title>
        <authorList>
            <person name="Franch-Gras L."/>
            <person name="Hahn C."/>
            <person name="Garcia-Roger E.M."/>
            <person name="Carmona M.J."/>
            <person name="Serra M."/>
            <person name="Gomez A."/>
        </authorList>
    </citation>
    <scope>NUCLEOTIDE SEQUENCE [LARGE SCALE GENOMIC DNA]</scope>
    <source>
        <strain evidence="2">HYR1</strain>
    </source>
</reference>
<evidence type="ECO:0000313" key="3">
    <source>
        <dbReference type="Proteomes" id="UP000276133"/>
    </source>
</evidence>